<evidence type="ECO:0000313" key="2">
    <source>
        <dbReference type="EMBL" id="JAH63723.1"/>
    </source>
</evidence>
<sequence>MKNEGGVILRRCVRFFTWVLLFINFSGNSEQSTPKNLCVCVTNLNVSFYHDTVSHLSHW</sequence>
<protein>
    <submittedName>
        <fullName evidence="2">Uncharacterized protein</fullName>
    </submittedName>
</protein>
<evidence type="ECO:0000256" key="1">
    <source>
        <dbReference type="SAM" id="SignalP"/>
    </source>
</evidence>
<keyword evidence="1" id="KW-0732">Signal</keyword>
<dbReference type="EMBL" id="GBXM01044854">
    <property type="protein sequence ID" value="JAH63723.1"/>
    <property type="molecule type" value="Transcribed_RNA"/>
</dbReference>
<proteinExistence type="predicted"/>
<feature type="signal peptide" evidence="1">
    <location>
        <begin position="1"/>
        <end position="31"/>
    </location>
</feature>
<reference evidence="2" key="2">
    <citation type="journal article" date="2015" name="Fish Shellfish Immunol.">
        <title>Early steps in the European eel (Anguilla anguilla)-Vibrio vulnificus interaction in the gills: Role of the RtxA13 toxin.</title>
        <authorList>
            <person name="Callol A."/>
            <person name="Pajuelo D."/>
            <person name="Ebbesson L."/>
            <person name="Teles M."/>
            <person name="MacKenzie S."/>
            <person name="Amaro C."/>
        </authorList>
    </citation>
    <scope>NUCLEOTIDE SEQUENCE</scope>
</reference>
<feature type="chain" id="PRO_5002433515" evidence="1">
    <location>
        <begin position="32"/>
        <end position="59"/>
    </location>
</feature>
<reference evidence="2" key="1">
    <citation type="submission" date="2014-11" db="EMBL/GenBank/DDBJ databases">
        <authorList>
            <person name="Amaro Gonzalez C."/>
        </authorList>
    </citation>
    <scope>NUCLEOTIDE SEQUENCE</scope>
</reference>
<accession>A0A0E9UFK9</accession>
<organism evidence="2">
    <name type="scientific">Anguilla anguilla</name>
    <name type="common">European freshwater eel</name>
    <name type="synonym">Muraena anguilla</name>
    <dbReference type="NCBI Taxonomy" id="7936"/>
    <lineage>
        <taxon>Eukaryota</taxon>
        <taxon>Metazoa</taxon>
        <taxon>Chordata</taxon>
        <taxon>Craniata</taxon>
        <taxon>Vertebrata</taxon>
        <taxon>Euteleostomi</taxon>
        <taxon>Actinopterygii</taxon>
        <taxon>Neopterygii</taxon>
        <taxon>Teleostei</taxon>
        <taxon>Anguilliformes</taxon>
        <taxon>Anguillidae</taxon>
        <taxon>Anguilla</taxon>
    </lineage>
</organism>
<dbReference type="AlphaFoldDB" id="A0A0E9UFK9"/>
<name>A0A0E9UFK9_ANGAN</name>